<dbReference type="Proteomes" id="UP000541109">
    <property type="component" value="Unassembled WGS sequence"/>
</dbReference>
<keyword evidence="1" id="KW-0472">Membrane</keyword>
<evidence type="ECO:0000313" key="3">
    <source>
        <dbReference type="Proteomes" id="UP000541109"/>
    </source>
</evidence>
<name>A0A839AFL6_9HYPH</name>
<comment type="caution">
    <text evidence="2">The sequence shown here is derived from an EMBL/GenBank/DDBJ whole genome shotgun (WGS) entry which is preliminary data.</text>
</comment>
<dbReference type="NCBIfam" id="TIGR02459">
    <property type="entry name" value="CbtB"/>
    <property type="match status" value="1"/>
</dbReference>
<evidence type="ECO:0000313" key="2">
    <source>
        <dbReference type="EMBL" id="MBA5778513.1"/>
    </source>
</evidence>
<dbReference type="InterPro" id="IPR012667">
    <property type="entry name" value="CbtB_put"/>
</dbReference>
<dbReference type="EMBL" id="JACFXV010000063">
    <property type="protein sequence ID" value="MBA5778513.1"/>
    <property type="molecule type" value="Genomic_DNA"/>
</dbReference>
<accession>A0A839AFL6</accession>
<dbReference type="AlphaFoldDB" id="A0A839AFL6"/>
<dbReference type="Pfam" id="PF09489">
    <property type="entry name" value="CbtB"/>
    <property type="match status" value="1"/>
</dbReference>
<sequence length="62" mass="6544">MEQVTAISAVSVKGRARADVLKAAMLALVFGFGLVYATGFAHPNVLHNAAHDSRHALGFPCH</sequence>
<feature type="transmembrane region" description="Helical" evidence="1">
    <location>
        <begin position="20"/>
        <end position="41"/>
    </location>
</feature>
<dbReference type="RefSeq" id="WP_182166872.1">
    <property type="nucleotide sequence ID" value="NZ_JACFXV010000063.1"/>
</dbReference>
<gene>
    <name evidence="2" type="ORF">H2509_15400</name>
</gene>
<keyword evidence="1" id="KW-1133">Transmembrane helix</keyword>
<keyword evidence="1" id="KW-0812">Transmembrane</keyword>
<reference evidence="2 3" key="1">
    <citation type="submission" date="2020-07" db="EMBL/GenBank/DDBJ databases">
        <title>Stappia sp., F7233, whole genome shotgun sequencing project.</title>
        <authorList>
            <person name="Jiang S."/>
            <person name="Liu Z.W."/>
            <person name="Du Z.J."/>
        </authorList>
    </citation>
    <scope>NUCLEOTIDE SEQUENCE [LARGE SCALE GENOMIC DNA]</scope>
    <source>
        <strain evidence="2 3">F7233</strain>
    </source>
</reference>
<protein>
    <submittedName>
        <fullName evidence="2">CbtB-domain containing protein</fullName>
    </submittedName>
</protein>
<evidence type="ECO:0000256" key="1">
    <source>
        <dbReference type="SAM" id="Phobius"/>
    </source>
</evidence>
<keyword evidence="3" id="KW-1185">Reference proteome</keyword>
<organism evidence="2 3">
    <name type="scientific">Stappia albiluteola</name>
    <dbReference type="NCBI Taxonomy" id="2758565"/>
    <lineage>
        <taxon>Bacteria</taxon>
        <taxon>Pseudomonadati</taxon>
        <taxon>Pseudomonadota</taxon>
        <taxon>Alphaproteobacteria</taxon>
        <taxon>Hyphomicrobiales</taxon>
        <taxon>Stappiaceae</taxon>
        <taxon>Stappia</taxon>
    </lineage>
</organism>
<proteinExistence type="predicted"/>